<sequence length="343" mass="39065">MMLPWHKSAFTKLKQMIDQNHLPHALLITGMPQMGKFELMQQLVQTLLCHDQSCGECRVCRAIAKDNPKETLEVSTLIRRSHYPNMVYCRTEVNDRGVESKNIRINQIRAFCEALNKTADDLQIGVLFYADQMNTSAANSLLKTLEEPRDNTLIILLAHNPKNLPATILSRCQSVHLSPAYDEATQTWLEEHISQTQNADFDVAQLLENTHGVPFKVLSELSGDGFIHYQNWQNQLLDMAAHPTTLSQVQDFEGNEVAVLNCLQNLVIEGIRLRSLGHEGGLVELNQVVKTVRPDFLFRLLDDIYHAINLSKTTVNIKLLLDNVLIVWSHITHLKRYPQITRT</sequence>
<organism evidence="2">
    <name type="scientific">hydrothermal vent metagenome</name>
    <dbReference type="NCBI Taxonomy" id="652676"/>
    <lineage>
        <taxon>unclassified sequences</taxon>
        <taxon>metagenomes</taxon>
        <taxon>ecological metagenomes</taxon>
    </lineage>
</organism>
<evidence type="ECO:0000313" key="2">
    <source>
        <dbReference type="EMBL" id="SFV84668.1"/>
    </source>
</evidence>
<dbReference type="InterPro" id="IPR050238">
    <property type="entry name" value="DNA_Rep/Repair_Clamp_Loader"/>
</dbReference>
<dbReference type="GO" id="GO:0003887">
    <property type="term" value="F:DNA-directed DNA polymerase activity"/>
    <property type="evidence" value="ECO:0007669"/>
    <property type="project" value="UniProtKB-EC"/>
</dbReference>
<protein>
    <submittedName>
        <fullName evidence="2">DNA polymerase III delta prime subunit</fullName>
        <ecNumber evidence="2">2.7.7.7</ecNumber>
    </submittedName>
</protein>
<name>A0A1W1DSW6_9ZZZZ</name>
<keyword evidence="2" id="KW-0548">Nucleotidyltransferase</keyword>
<dbReference type="AlphaFoldDB" id="A0A1W1DSW6"/>
<dbReference type="GO" id="GO:0009360">
    <property type="term" value="C:DNA polymerase III complex"/>
    <property type="evidence" value="ECO:0007669"/>
    <property type="project" value="TreeGrafter"/>
</dbReference>
<dbReference type="GO" id="GO:0006261">
    <property type="term" value="P:DNA-templated DNA replication"/>
    <property type="evidence" value="ECO:0007669"/>
    <property type="project" value="TreeGrafter"/>
</dbReference>
<keyword evidence="2" id="KW-0808">Transferase</keyword>
<dbReference type="PANTHER" id="PTHR11669">
    <property type="entry name" value="REPLICATION FACTOR C / DNA POLYMERASE III GAMMA-TAU SUBUNIT"/>
    <property type="match status" value="1"/>
</dbReference>
<evidence type="ECO:0000313" key="1">
    <source>
        <dbReference type="EMBL" id="SFV81717.1"/>
    </source>
</evidence>
<gene>
    <name evidence="1" type="ORF">MNB_SUP05-6-598</name>
    <name evidence="2" type="ORF">MNB_SUP05-9-1052</name>
</gene>
<dbReference type="PANTHER" id="PTHR11669:SF8">
    <property type="entry name" value="DNA POLYMERASE III SUBUNIT DELTA"/>
    <property type="match status" value="1"/>
</dbReference>
<proteinExistence type="predicted"/>
<reference evidence="2" key="1">
    <citation type="submission" date="2016-10" db="EMBL/GenBank/DDBJ databases">
        <authorList>
            <person name="de Groot N.N."/>
        </authorList>
    </citation>
    <scope>NUCLEOTIDE SEQUENCE</scope>
</reference>
<dbReference type="EMBL" id="FPHX01000113">
    <property type="protein sequence ID" value="SFV84668.1"/>
    <property type="molecule type" value="Genomic_DNA"/>
</dbReference>
<dbReference type="EMBL" id="FPHV01000085">
    <property type="protein sequence ID" value="SFV81717.1"/>
    <property type="molecule type" value="Genomic_DNA"/>
</dbReference>
<accession>A0A1W1DSW6</accession>
<dbReference type="EC" id="2.7.7.7" evidence="2"/>
<dbReference type="InterPro" id="IPR027417">
    <property type="entry name" value="P-loop_NTPase"/>
</dbReference>
<dbReference type="Pfam" id="PF13177">
    <property type="entry name" value="DNA_pol3_delta2"/>
    <property type="match status" value="1"/>
</dbReference>
<dbReference type="SUPFAM" id="SSF52540">
    <property type="entry name" value="P-loop containing nucleoside triphosphate hydrolases"/>
    <property type="match status" value="1"/>
</dbReference>
<dbReference type="Gene3D" id="3.40.50.300">
    <property type="entry name" value="P-loop containing nucleotide triphosphate hydrolases"/>
    <property type="match status" value="1"/>
</dbReference>